<dbReference type="EMBL" id="MTYI01000063">
    <property type="protein sequence ID" value="PNP54022.1"/>
    <property type="molecule type" value="Genomic_DNA"/>
</dbReference>
<gene>
    <name evidence="1" type="ORF">THARTR1_05229</name>
</gene>
<evidence type="ECO:0000313" key="2">
    <source>
        <dbReference type="Proteomes" id="UP000236290"/>
    </source>
</evidence>
<accession>A0A2K0U8B7</accession>
<protein>
    <submittedName>
        <fullName evidence="1">Uncharacterized protein</fullName>
    </submittedName>
</protein>
<organism evidence="1 2">
    <name type="scientific">Trichoderma harzianum</name>
    <name type="common">Hypocrea lixii</name>
    <dbReference type="NCBI Taxonomy" id="5544"/>
    <lineage>
        <taxon>Eukaryota</taxon>
        <taxon>Fungi</taxon>
        <taxon>Dikarya</taxon>
        <taxon>Ascomycota</taxon>
        <taxon>Pezizomycotina</taxon>
        <taxon>Sordariomycetes</taxon>
        <taxon>Hypocreomycetidae</taxon>
        <taxon>Hypocreales</taxon>
        <taxon>Hypocreaceae</taxon>
        <taxon>Trichoderma</taxon>
    </lineage>
</organism>
<proteinExistence type="predicted"/>
<name>A0A2K0U8B7_TRIHA</name>
<dbReference type="AlphaFoldDB" id="A0A2K0U8B7"/>
<dbReference type="Proteomes" id="UP000236290">
    <property type="component" value="Unassembled WGS sequence"/>
</dbReference>
<dbReference type="SUPFAM" id="SSF51316">
    <property type="entry name" value="Mss4-like"/>
    <property type="match status" value="1"/>
</dbReference>
<dbReference type="OrthoDB" id="2212170at2759"/>
<evidence type="ECO:0000313" key="1">
    <source>
        <dbReference type="EMBL" id="PNP54022.1"/>
    </source>
</evidence>
<reference evidence="1 2" key="1">
    <citation type="submission" date="2017-02" db="EMBL/GenBank/DDBJ databases">
        <title>Genomes of Trichoderma spp. with biocontrol activity.</title>
        <authorList>
            <person name="Gardiner D."/>
            <person name="Kazan K."/>
            <person name="Vos C."/>
            <person name="Harvey P."/>
        </authorList>
    </citation>
    <scope>NUCLEOTIDE SEQUENCE [LARGE SCALE GENOMIC DNA]</scope>
    <source>
        <strain evidence="1 2">Tr1</strain>
    </source>
</reference>
<comment type="caution">
    <text evidence="1">The sequence shown here is derived from an EMBL/GenBank/DDBJ whole genome shotgun (WGS) entry which is preliminary data.</text>
</comment>
<dbReference type="InterPro" id="IPR011057">
    <property type="entry name" value="Mss4-like_sf"/>
</dbReference>
<sequence length="61" mass="6815">MYRWGDGFGGKEGMRIIQAGIIDDKSALDNLRPALEMFIEDRVKWISAVEGLAQHEGMPPP</sequence>